<gene>
    <name evidence="3" type="ORF">IFO71_13340</name>
</gene>
<dbReference type="PANTHER" id="PTHR43156:SF2">
    <property type="entry name" value="STAGE II SPORULATION PROTEIN E"/>
    <property type="match status" value="1"/>
</dbReference>
<reference evidence="3 4" key="1">
    <citation type="submission" date="2020-09" db="EMBL/GenBank/DDBJ databases">
        <title>Pseudoxanthomonas sp. CAU 1598 isolated from sand of Yaerae Beach.</title>
        <authorList>
            <person name="Kim W."/>
        </authorList>
    </citation>
    <scope>NUCLEOTIDE SEQUENCE [LARGE SCALE GENOMIC DNA]</scope>
    <source>
        <strain evidence="3 4">CAU 1598</strain>
    </source>
</reference>
<dbReference type="SMART" id="SM00331">
    <property type="entry name" value="PP2C_SIG"/>
    <property type="match status" value="1"/>
</dbReference>
<dbReference type="RefSeq" id="WP_192030141.1">
    <property type="nucleotide sequence ID" value="NZ_JACYTR010000029.1"/>
</dbReference>
<evidence type="ECO:0000313" key="4">
    <source>
        <dbReference type="Proteomes" id="UP000613768"/>
    </source>
</evidence>
<accession>A0AAW3ZR22</accession>
<dbReference type="Pfam" id="PF07228">
    <property type="entry name" value="SpoIIE"/>
    <property type="match status" value="1"/>
</dbReference>
<dbReference type="GO" id="GO:0016791">
    <property type="term" value="F:phosphatase activity"/>
    <property type="evidence" value="ECO:0007669"/>
    <property type="project" value="TreeGrafter"/>
</dbReference>
<dbReference type="PANTHER" id="PTHR43156">
    <property type="entry name" value="STAGE II SPORULATION PROTEIN E-RELATED"/>
    <property type="match status" value="1"/>
</dbReference>
<sequence length="265" mass="29146">MDAHQAIETLADVQRLLLPDEPQIRGLNYAFHYQPAAVAAGDYYDVMRLNYGIEPDFTETTQIDGWGVMIADVSGHGPAAAMEAVQFDAILRTYRNDEPPHGPAGALTYANRFFFSRRQRRHFLTVFAALYRPDLEQLVYCSAGHHPALLRRGNTVMLIDDGNDIPLGIDRDYRFSNLSRPMKANDLLVVFTDGLLEAEDSAGEAFGLDRLSDAVANADGHPSAVRDAVINALQAHQGSPLGLDDQSLLVLQPVVPGCANQTRRT</sequence>
<name>A0AAW3ZR22_9GAMM</name>
<dbReference type="AlphaFoldDB" id="A0AAW3ZR22"/>
<dbReference type="SUPFAM" id="SSF81606">
    <property type="entry name" value="PP2C-like"/>
    <property type="match status" value="1"/>
</dbReference>
<keyword evidence="1" id="KW-0378">Hydrolase</keyword>
<organism evidence="3 4">
    <name type="scientific">Pseudomarimonas arenosa</name>
    <dbReference type="NCBI Taxonomy" id="2774145"/>
    <lineage>
        <taxon>Bacteria</taxon>
        <taxon>Pseudomonadati</taxon>
        <taxon>Pseudomonadota</taxon>
        <taxon>Gammaproteobacteria</taxon>
        <taxon>Lysobacterales</taxon>
        <taxon>Lysobacteraceae</taxon>
        <taxon>Pseudomarimonas</taxon>
    </lineage>
</organism>
<evidence type="ECO:0000256" key="1">
    <source>
        <dbReference type="ARBA" id="ARBA00022801"/>
    </source>
</evidence>
<proteinExistence type="predicted"/>
<keyword evidence="4" id="KW-1185">Reference proteome</keyword>
<feature type="domain" description="PPM-type phosphatase" evidence="2">
    <location>
        <begin position="24"/>
        <end position="253"/>
    </location>
</feature>
<dbReference type="InterPro" id="IPR052016">
    <property type="entry name" value="Bact_Sigma-Reg"/>
</dbReference>
<dbReference type="EMBL" id="JACYTR010000029">
    <property type="protein sequence ID" value="MBD8526721.1"/>
    <property type="molecule type" value="Genomic_DNA"/>
</dbReference>
<comment type="caution">
    <text evidence="3">The sequence shown here is derived from an EMBL/GenBank/DDBJ whole genome shotgun (WGS) entry which is preliminary data.</text>
</comment>
<evidence type="ECO:0000313" key="3">
    <source>
        <dbReference type="EMBL" id="MBD8526721.1"/>
    </source>
</evidence>
<dbReference type="Proteomes" id="UP000613768">
    <property type="component" value="Unassembled WGS sequence"/>
</dbReference>
<dbReference type="InterPro" id="IPR001932">
    <property type="entry name" value="PPM-type_phosphatase-like_dom"/>
</dbReference>
<dbReference type="InterPro" id="IPR036457">
    <property type="entry name" value="PPM-type-like_dom_sf"/>
</dbReference>
<evidence type="ECO:0000259" key="2">
    <source>
        <dbReference type="SMART" id="SM00331"/>
    </source>
</evidence>
<protein>
    <submittedName>
        <fullName evidence="3">Serine/threonine-protein phosphatase</fullName>
    </submittedName>
</protein>
<dbReference type="Gene3D" id="3.60.40.10">
    <property type="entry name" value="PPM-type phosphatase domain"/>
    <property type="match status" value="1"/>
</dbReference>